<evidence type="ECO:0000256" key="2">
    <source>
        <dbReference type="ARBA" id="ARBA00022729"/>
    </source>
</evidence>
<feature type="transmembrane region" description="Helical" evidence="5">
    <location>
        <begin position="6"/>
        <end position="32"/>
    </location>
</feature>
<dbReference type="CDD" id="cd01837">
    <property type="entry name" value="SGNH_plant_lipase_like"/>
    <property type="match status" value="1"/>
</dbReference>
<dbReference type="PANTHER" id="PTHR22835:SF588">
    <property type="entry name" value="ALPHA-L-FUCOSIDASE 3"/>
    <property type="match status" value="1"/>
</dbReference>
<reference evidence="6" key="1">
    <citation type="journal article" date="2015" name="Nat. Genet.">
        <title>The pineapple genome and the evolution of CAM photosynthesis.</title>
        <authorList>
            <person name="Ming R."/>
            <person name="VanBuren R."/>
            <person name="Wai C.M."/>
            <person name="Tang H."/>
            <person name="Schatz M.C."/>
            <person name="Bowers J.E."/>
            <person name="Lyons E."/>
            <person name="Wang M.L."/>
            <person name="Chen J."/>
            <person name="Biggers E."/>
            <person name="Zhang J."/>
            <person name="Huang L."/>
            <person name="Zhang L."/>
            <person name="Miao W."/>
            <person name="Zhang J."/>
            <person name="Ye Z."/>
            <person name="Miao C."/>
            <person name="Lin Z."/>
            <person name="Wang H."/>
            <person name="Zhou H."/>
            <person name="Yim W.C."/>
            <person name="Priest H.D."/>
            <person name="Zheng C."/>
            <person name="Woodhouse M."/>
            <person name="Edger P.P."/>
            <person name="Guyot R."/>
            <person name="Guo H.B."/>
            <person name="Guo H."/>
            <person name="Zheng G."/>
            <person name="Singh R."/>
            <person name="Sharma A."/>
            <person name="Min X."/>
            <person name="Zheng Y."/>
            <person name="Lee H."/>
            <person name="Gurtowski J."/>
            <person name="Sedlazeck F.J."/>
            <person name="Harkess A."/>
            <person name="McKain M.R."/>
            <person name="Liao Z."/>
            <person name="Fang J."/>
            <person name="Liu J."/>
            <person name="Zhang X."/>
            <person name="Zhang Q."/>
            <person name="Hu W."/>
            <person name="Qin Y."/>
            <person name="Wang K."/>
            <person name="Chen L.Y."/>
            <person name="Shirley N."/>
            <person name="Lin Y.R."/>
            <person name="Liu L.Y."/>
            <person name="Hernandez A.G."/>
            <person name="Wright C.L."/>
            <person name="Bulone V."/>
            <person name="Tuskan G.A."/>
            <person name="Heath K."/>
            <person name="Zee F."/>
            <person name="Moore P.H."/>
            <person name="Sunkar R."/>
            <person name="Leebens-Mack J.H."/>
            <person name="Mockler T."/>
            <person name="Bennetzen J.L."/>
            <person name="Freeling M."/>
            <person name="Sankoff D."/>
            <person name="Paterson A.H."/>
            <person name="Zhu X."/>
            <person name="Yang X."/>
            <person name="Smith J.A."/>
            <person name="Cushman J.C."/>
            <person name="Paull R.E."/>
            <person name="Yu Q."/>
        </authorList>
    </citation>
    <scope>NUCLEOTIDE SEQUENCE [LARGE SCALE GENOMIC DNA]</scope>
    <source>
        <strain evidence="6">cv. F153</strain>
    </source>
</reference>
<dbReference type="OrthoDB" id="1600564at2759"/>
<keyword evidence="5" id="KW-0472">Membrane</keyword>
<organism evidence="6 7">
    <name type="scientific">Ananas comosus</name>
    <name type="common">Pineapple</name>
    <name type="synonym">Ananas ananas</name>
    <dbReference type="NCBI Taxonomy" id="4615"/>
    <lineage>
        <taxon>Eukaryota</taxon>
        <taxon>Viridiplantae</taxon>
        <taxon>Streptophyta</taxon>
        <taxon>Embryophyta</taxon>
        <taxon>Tracheophyta</taxon>
        <taxon>Spermatophyta</taxon>
        <taxon>Magnoliopsida</taxon>
        <taxon>Liliopsida</taxon>
        <taxon>Poales</taxon>
        <taxon>Bromeliaceae</taxon>
        <taxon>Bromelioideae</taxon>
        <taxon>Ananas</taxon>
    </lineage>
</organism>
<name>A0A6P5GZ70_ANACO</name>
<dbReference type="InterPro" id="IPR001087">
    <property type="entry name" value="GDSL"/>
</dbReference>
<dbReference type="InterPro" id="IPR035669">
    <property type="entry name" value="SGNH_plant_lipase-like"/>
</dbReference>
<evidence type="ECO:0000256" key="5">
    <source>
        <dbReference type="SAM" id="Phobius"/>
    </source>
</evidence>
<sequence>MGPLRYLSLSLLIFFCKIKIIIIWGLILAVVVEEEGKATAAAAAAGAECEFPAVFNFGDSNSDTGGLSAAFGQAPPPNGETFFGAPVGRYCDGRLVVDFIASGLGLPFLSAYLDSIGSNFSHGANFATAGSSIRRSNTTLFQSGGFSPFSLDVQSWQFSQFVTRSQVVSKRGGFYKDLFPNEEYFSRALYTFDIGQNDLTMGYFHNKTTKDVKAYIPDVLDKFADVIKSVYYLGGRYFWIHNTGPFGCLPYVLVRVPRIAARKDRVGCGATFNEVAQLFNAKLKETVAKLREELPLAALTYVDVYSVKYELISRANKYGFEHPLMACCGHGGKYNYDDHMGCGSKITVNNTEVLVGKSCEDPSERICWDGIHYTEAANKFVFDHIAGGAYSDPPIPLRLACQKKEQ</sequence>
<dbReference type="PANTHER" id="PTHR22835">
    <property type="entry name" value="ZINC FINGER FYVE DOMAIN CONTAINING PROTEIN"/>
    <property type="match status" value="1"/>
</dbReference>
<keyword evidence="5" id="KW-0812">Transmembrane</keyword>
<protein>
    <submittedName>
        <fullName evidence="7">GDSL esterase/lipase At3g26430-like isoform X1</fullName>
    </submittedName>
</protein>
<dbReference type="RefSeq" id="XP_020110953.1">
    <property type="nucleotide sequence ID" value="XM_020255364.1"/>
</dbReference>
<accession>A0A6P5GZ70</accession>
<dbReference type="Gene3D" id="3.40.50.1110">
    <property type="entry name" value="SGNH hydrolase"/>
    <property type="match status" value="1"/>
</dbReference>
<keyword evidence="6" id="KW-1185">Reference proteome</keyword>
<evidence type="ECO:0000313" key="6">
    <source>
        <dbReference type="Proteomes" id="UP000515123"/>
    </source>
</evidence>
<dbReference type="GO" id="GO:0016788">
    <property type="term" value="F:hydrolase activity, acting on ester bonds"/>
    <property type="evidence" value="ECO:0007669"/>
    <property type="project" value="InterPro"/>
</dbReference>
<dbReference type="InterPro" id="IPR036514">
    <property type="entry name" value="SGNH_hydro_sf"/>
</dbReference>
<keyword evidence="2" id="KW-0732">Signal</keyword>
<evidence type="ECO:0000256" key="1">
    <source>
        <dbReference type="ARBA" id="ARBA00008668"/>
    </source>
</evidence>
<dbReference type="Proteomes" id="UP000515123">
    <property type="component" value="Linkage group 20"/>
</dbReference>
<dbReference type="GeneID" id="109725956"/>
<evidence type="ECO:0000256" key="4">
    <source>
        <dbReference type="ARBA" id="ARBA00023180"/>
    </source>
</evidence>
<keyword evidence="5" id="KW-1133">Transmembrane helix</keyword>
<evidence type="ECO:0000256" key="3">
    <source>
        <dbReference type="ARBA" id="ARBA00022801"/>
    </source>
</evidence>
<keyword evidence="3" id="KW-0378">Hydrolase</keyword>
<dbReference type="AlphaFoldDB" id="A0A6P5GZ70"/>
<evidence type="ECO:0000313" key="7">
    <source>
        <dbReference type="RefSeq" id="XP_020110953.1"/>
    </source>
</evidence>
<dbReference type="Pfam" id="PF00657">
    <property type="entry name" value="Lipase_GDSL"/>
    <property type="match status" value="1"/>
</dbReference>
<reference evidence="7" key="2">
    <citation type="submission" date="2025-08" db="UniProtKB">
        <authorList>
            <consortium name="RefSeq"/>
        </authorList>
    </citation>
    <scope>IDENTIFICATION</scope>
    <source>
        <tissue evidence="7">Leaf</tissue>
    </source>
</reference>
<comment type="similarity">
    <text evidence="1">Belongs to the 'GDSL' lipolytic enzyme family.</text>
</comment>
<proteinExistence type="inferred from homology"/>
<gene>
    <name evidence="7" type="primary">LOC109725956</name>
</gene>
<keyword evidence="4" id="KW-0325">Glycoprotein</keyword>